<evidence type="ECO:0000313" key="2">
    <source>
        <dbReference type="EMBL" id="GAA0162081.1"/>
    </source>
</evidence>
<accession>A0AAV3QGH1</accession>
<gene>
    <name evidence="2" type="ORF">LIER_18256</name>
</gene>
<dbReference type="EMBL" id="BAABME010004357">
    <property type="protein sequence ID" value="GAA0162081.1"/>
    <property type="molecule type" value="Genomic_DNA"/>
</dbReference>
<dbReference type="AlphaFoldDB" id="A0AAV3QGH1"/>
<comment type="caution">
    <text evidence="2">The sequence shown here is derived from an EMBL/GenBank/DDBJ whole genome shotgun (WGS) entry which is preliminary data.</text>
</comment>
<name>A0AAV3QGH1_LITER</name>
<protein>
    <submittedName>
        <fullName evidence="2">Uncharacterized protein</fullName>
    </submittedName>
</protein>
<keyword evidence="3" id="KW-1185">Reference proteome</keyword>
<evidence type="ECO:0000256" key="1">
    <source>
        <dbReference type="SAM" id="MobiDB-lite"/>
    </source>
</evidence>
<sequence length="95" mass="10550">MASKQTNHIAYGLTIYLSFLIFLQQFDLAVATRASKLLHPSPALHVPSCLIKVFDPPFTRSIAFNRYKKMEADGYRPTNPGHSPGMGHEDPPGSH</sequence>
<proteinExistence type="predicted"/>
<evidence type="ECO:0000313" key="3">
    <source>
        <dbReference type="Proteomes" id="UP001454036"/>
    </source>
</evidence>
<feature type="region of interest" description="Disordered" evidence="1">
    <location>
        <begin position="72"/>
        <end position="95"/>
    </location>
</feature>
<dbReference type="Proteomes" id="UP001454036">
    <property type="component" value="Unassembled WGS sequence"/>
</dbReference>
<organism evidence="2 3">
    <name type="scientific">Lithospermum erythrorhizon</name>
    <name type="common">Purple gromwell</name>
    <name type="synonym">Lithospermum officinale var. erythrorhizon</name>
    <dbReference type="NCBI Taxonomy" id="34254"/>
    <lineage>
        <taxon>Eukaryota</taxon>
        <taxon>Viridiplantae</taxon>
        <taxon>Streptophyta</taxon>
        <taxon>Embryophyta</taxon>
        <taxon>Tracheophyta</taxon>
        <taxon>Spermatophyta</taxon>
        <taxon>Magnoliopsida</taxon>
        <taxon>eudicotyledons</taxon>
        <taxon>Gunneridae</taxon>
        <taxon>Pentapetalae</taxon>
        <taxon>asterids</taxon>
        <taxon>lamiids</taxon>
        <taxon>Boraginales</taxon>
        <taxon>Boraginaceae</taxon>
        <taxon>Boraginoideae</taxon>
        <taxon>Lithospermeae</taxon>
        <taxon>Lithospermum</taxon>
    </lineage>
</organism>
<reference evidence="2 3" key="1">
    <citation type="submission" date="2024-01" db="EMBL/GenBank/DDBJ databases">
        <title>The complete chloroplast genome sequence of Lithospermum erythrorhizon: insights into the phylogenetic relationship among Boraginaceae species and the maternal lineages of purple gromwells.</title>
        <authorList>
            <person name="Okada T."/>
            <person name="Watanabe K."/>
        </authorList>
    </citation>
    <scope>NUCLEOTIDE SEQUENCE [LARGE SCALE GENOMIC DNA]</scope>
</reference>